<accession>A0A8J4YN97</accession>
<dbReference type="Proteomes" id="UP000770661">
    <property type="component" value="Unassembled WGS sequence"/>
</dbReference>
<dbReference type="AlphaFoldDB" id="A0A8J4YN97"/>
<proteinExistence type="predicted"/>
<gene>
    <name evidence="2" type="ORF">GWK47_003354</name>
</gene>
<dbReference type="EMBL" id="JACEEZ010000526">
    <property type="protein sequence ID" value="KAG0730108.1"/>
    <property type="molecule type" value="Genomic_DNA"/>
</dbReference>
<comment type="caution">
    <text evidence="2">The sequence shown here is derived from an EMBL/GenBank/DDBJ whole genome shotgun (WGS) entry which is preliminary data.</text>
</comment>
<evidence type="ECO:0000256" key="1">
    <source>
        <dbReference type="SAM" id="MobiDB-lite"/>
    </source>
</evidence>
<name>A0A8J4YN97_CHIOP</name>
<evidence type="ECO:0000313" key="2">
    <source>
        <dbReference type="EMBL" id="KAG0730108.1"/>
    </source>
</evidence>
<feature type="compositionally biased region" description="Basic and acidic residues" evidence="1">
    <location>
        <begin position="91"/>
        <end position="106"/>
    </location>
</feature>
<reference evidence="2" key="1">
    <citation type="submission" date="2020-07" db="EMBL/GenBank/DDBJ databases">
        <title>The High-quality genome of the commercially important snow crab, Chionoecetes opilio.</title>
        <authorList>
            <person name="Jeong J.-H."/>
            <person name="Ryu S."/>
        </authorList>
    </citation>
    <scope>NUCLEOTIDE SEQUENCE</scope>
    <source>
        <strain evidence="2">MADBK_172401_WGS</strain>
        <tissue evidence="2">Digestive gland</tissue>
    </source>
</reference>
<organism evidence="2 3">
    <name type="scientific">Chionoecetes opilio</name>
    <name type="common">Atlantic snow crab</name>
    <name type="synonym">Cancer opilio</name>
    <dbReference type="NCBI Taxonomy" id="41210"/>
    <lineage>
        <taxon>Eukaryota</taxon>
        <taxon>Metazoa</taxon>
        <taxon>Ecdysozoa</taxon>
        <taxon>Arthropoda</taxon>
        <taxon>Crustacea</taxon>
        <taxon>Multicrustacea</taxon>
        <taxon>Malacostraca</taxon>
        <taxon>Eumalacostraca</taxon>
        <taxon>Eucarida</taxon>
        <taxon>Decapoda</taxon>
        <taxon>Pleocyemata</taxon>
        <taxon>Brachyura</taxon>
        <taxon>Eubrachyura</taxon>
        <taxon>Majoidea</taxon>
        <taxon>Majidae</taxon>
        <taxon>Chionoecetes</taxon>
    </lineage>
</organism>
<keyword evidence="3" id="KW-1185">Reference proteome</keyword>
<sequence>MQLVSSRNKKQLHLRQDYVNMVKEKAKHKNKVLKSMNKFLYQSSADAIILKVYDIQTQESECVQSDMVVGSENLRESGCVKPQVDDEESLEKDGLKGLDWDDSSDRENDDNSDFWVGFGKQILIMMKKRC</sequence>
<protein>
    <submittedName>
        <fullName evidence="2">Uncharacterized protein</fullName>
    </submittedName>
</protein>
<feature type="region of interest" description="Disordered" evidence="1">
    <location>
        <begin position="78"/>
        <end position="111"/>
    </location>
</feature>
<evidence type="ECO:0000313" key="3">
    <source>
        <dbReference type="Proteomes" id="UP000770661"/>
    </source>
</evidence>